<dbReference type="Proteomes" id="UP000886520">
    <property type="component" value="Chromosome 1"/>
</dbReference>
<protein>
    <submittedName>
        <fullName evidence="1">Uncharacterized protein</fullName>
    </submittedName>
</protein>
<sequence length="75" mass="8133">MEGLLQALKGGYAGCEPSGGGKVAQAVRWQEWRPGIQEELEQPFLHNFEDANFVKEGISSSSSIASDHHLSNCTT</sequence>
<dbReference type="AlphaFoldDB" id="A0A9D4VE36"/>
<dbReference type="EMBL" id="JABFUD020000001">
    <property type="protein sequence ID" value="KAI5083838.1"/>
    <property type="molecule type" value="Genomic_DNA"/>
</dbReference>
<proteinExistence type="predicted"/>
<evidence type="ECO:0000313" key="2">
    <source>
        <dbReference type="Proteomes" id="UP000886520"/>
    </source>
</evidence>
<comment type="caution">
    <text evidence="1">The sequence shown here is derived from an EMBL/GenBank/DDBJ whole genome shotgun (WGS) entry which is preliminary data.</text>
</comment>
<evidence type="ECO:0000313" key="1">
    <source>
        <dbReference type="EMBL" id="KAI5083838.1"/>
    </source>
</evidence>
<gene>
    <name evidence="1" type="ORF">GOP47_0000007</name>
</gene>
<keyword evidence="2" id="KW-1185">Reference proteome</keyword>
<reference evidence="1" key="1">
    <citation type="submission" date="2021-01" db="EMBL/GenBank/DDBJ databases">
        <title>Adiantum capillus-veneris genome.</title>
        <authorList>
            <person name="Fang Y."/>
            <person name="Liao Q."/>
        </authorList>
    </citation>
    <scope>NUCLEOTIDE SEQUENCE</scope>
    <source>
        <strain evidence="1">H3</strain>
        <tissue evidence="1">Leaf</tissue>
    </source>
</reference>
<name>A0A9D4VE36_ADICA</name>
<accession>A0A9D4VE36</accession>
<organism evidence="1 2">
    <name type="scientific">Adiantum capillus-veneris</name>
    <name type="common">Maidenhair fern</name>
    <dbReference type="NCBI Taxonomy" id="13818"/>
    <lineage>
        <taxon>Eukaryota</taxon>
        <taxon>Viridiplantae</taxon>
        <taxon>Streptophyta</taxon>
        <taxon>Embryophyta</taxon>
        <taxon>Tracheophyta</taxon>
        <taxon>Polypodiopsida</taxon>
        <taxon>Polypodiidae</taxon>
        <taxon>Polypodiales</taxon>
        <taxon>Pteridineae</taxon>
        <taxon>Pteridaceae</taxon>
        <taxon>Vittarioideae</taxon>
        <taxon>Adiantum</taxon>
    </lineage>
</organism>